<feature type="transmembrane region" description="Helical" evidence="3">
    <location>
        <begin position="46"/>
        <end position="63"/>
    </location>
</feature>
<keyword evidence="3" id="KW-0812">Transmembrane</keyword>
<evidence type="ECO:0000256" key="2">
    <source>
        <dbReference type="SAM" id="Coils"/>
    </source>
</evidence>
<dbReference type="GO" id="GO:0006355">
    <property type="term" value="P:regulation of DNA-templated transcription"/>
    <property type="evidence" value="ECO:0007669"/>
    <property type="project" value="InterPro"/>
</dbReference>
<dbReference type="Proteomes" id="UP000198940">
    <property type="component" value="Unassembled WGS sequence"/>
</dbReference>
<dbReference type="InterPro" id="IPR000792">
    <property type="entry name" value="Tscrpt_reg_LuxR_C"/>
</dbReference>
<comment type="caution">
    <text evidence="6">The sequence shown here is derived from an EMBL/GenBank/DDBJ whole genome shotgun (WGS) entry which is preliminary data.</text>
</comment>
<evidence type="ECO:0000313" key="6">
    <source>
        <dbReference type="EMBL" id="SHL44663.1"/>
    </source>
</evidence>
<dbReference type="Pfam" id="PF13424">
    <property type="entry name" value="TPR_12"/>
    <property type="match status" value="1"/>
</dbReference>
<dbReference type="InterPro" id="IPR019734">
    <property type="entry name" value="TPR_rpt"/>
</dbReference>
<evidence type="ECO:0000313" key="5">
    <source>
        <dbReference type="EMBL" id="SFC35098.1"/>
    </source>
</evidence>
<dbReference type="SMART" id="SM00421">
    <property type="entry name" value="HTH_LUXR"/>
    <property type="match status" value="1"/>
</dbReference>
<feature type="transmembrane region" description="Helical" evidence="3">
    <location>
        <begin position="385"/>
        <end position="405"/>
    </location>
</feature>
<gene>
    <name evidence="5" type="ORF">SAMN04487891_109123</name>
    <name evidence="6" type="ORF">SAMN05216293_3494</name>
</gene>
<dbReference type="SUPFAM" id="SSF46894">
    <property type="entry name" value="C-terminal effector domain of the bipartite response regulators"/>
    <property type="match status" value="1"/>
</dbReference>
<dbReference type="PROSITE" id="PS50005">
    <property type="entry name" value="TPR"/>
    <property type="match status" value="2"/>
</dbReference>
<feature type="transmembrane region" description="Helical" evidence="3">
    <location>
        <begin position="20"/>
        <end position="39"/>
    </location>
</feature>
<dbReference type="InterPro" id="IPR016032">
    <property type="entry name" value="Sig_transdc_resp-reg_C-effctor"/>
</dbReference>
<feature type="coiled-coil region" evidence="2">
    <location>
        <begin position="418"/>
        <end position="501"/>
    </location>
</feature>
<reference evidence="6 7" key="1">
    <citation type="submission" date="2016-11" db="EMBL/GenBank/DDBJ databases">
        <authorList>
            <person name="Varghese N."/>
            <person name="Submissions S."/>
        </authorList>
    </citation>
    <scope>NUCLEOTIDE SEQUENCE [LARGE SCALE GENOMIC DNA]</scope>
    <source>
        <strain evidence="6 7">CGMCC 1.12174</strain>
        <strain evidence="5 8">DSM 26351</strain>
    </source>
</reference>
<feature type="repeat" description="TPR" evidence="1">
    <location>
        <begin position="235"/>
        <end position="268"/>
    </location>
</feature>
<feature type="repeat" description="TPR" evidence="1">
    <location>
        <begin position="195"/>
        <end position="228"/>
    </location>
</feature>
<dbReference type="EMBL" id="FOKU01000009">
    <property type="protein sequence ID" value="SFC35098.1"/>
    <property type="molecule type" value="Genomic_DNA"/>
</dbReference>
<sequence length="588" mass="67905">MFLGSGMGLPSKGPSIEPISLLLGFVFIEQTILICLLNLSQMRISLTYFICALWCFPILSQNTPDSEGGKIDTLAVDSIAHKGYTLWIRDPSQSVILGEEAYRLANELKYEKGAAFAKRVSGVAHWTLGEPKQALFDLYEGLKLYENLDDLEGISNSKLNIGMVYADIDEDSLALKQFGEAIIGFTQLNLDDRVATAYTKLGTLQMEHGRLDMAHTNISNALNIHTRNNFEYGMAEAHNRLGRLYLEQENLEQAYYHLRESLTLTRKIDDKDGLVNNILQFGRLFKLQHEYELADMHFKLALSRASEMHLKNYRLEILKNLSDLKRETQQPDSALIYFSQYVDLKDSLLTLKKSRQIAGLEFRNELLQKNQELDRLSEKQKNSKTIQWILIIGIWLIVLLSFLLIKSFRQRTKNQKKLFEQQQVIAQKELENQQLKSKDLKGELDTKNRELTSYSMNFVQKNQLLQEFQNKIQEAKKTKSMERIEKILSEMERTIRTSQGKEKDWEDFKQHFENVHPDFFTSLKEKYPDLSSNDLKVAALTRLNLSIKEASNILGISPESTKTARYRLRKKMGLSPEADLFNFLLQFN</sequence>
<dbReference type="AlphaFoldDB" id="A0A1M7APF3"/>
<evidence type="ECO:0000256" key="3">
    <source>
        <dbReference type="SAM" id="Phobius"/>
    </source>
</evidence>
<evidence type="ECO:0000313" key="8">
    <source>
        <dbReference type="Proteomes" id="UP000198940"/>
    </source>
</evidence>
<dbReference type="InterPro" id="IPR036388">
    <property type="entry name" value="WH-like_DNA-bd_sf"/>
</dbReference>
<dbReference type="Proteomes" id="UP000184031">
    <property type="component" value="Unassembled WGS sequence"/>
</dbReference>
<dbReference type="Gene3D" id="1.25.40.10">
    <property type="entry name" value="Tetratricopeptide repeat domain"/>
    <property type="match status" value="1"/>
</dbReference>
<dbReference type="GO" id="GO:0003677">
    <property type="term" value="F:DNA binding"/>
    <property type="evidence" value="ECO:0007669"/>
    <property type="project" value="InterPro"/>
</dbReference>
<keyword evidence="3" id="KW-1133">Transmembrane helix</keyword>
<proteinExistence type="predicted"/>
<evidence type="ECO:0000256" key="1">
    <source>
        <dbReference type="PROSITE-ProRule" id="PRU00339"/>
    </source>
</evidence>
<dbReference type="Gene3D" id="1.10.10.10">
    <property type="entry name" value="Winged helix-like DNA-binding domain superfamily/Winged helix DNA-binding domain"/>
    <property type="match status" value="1"/>
</dbReference>
<name>A0A1M7APF3_9FLAO</name>
<dbReference type="InterPro" id="IPR011990">
    <property type="entry name" value="TPR-like_helical_dom_sf"/>
</dbReference>
<dbReference type="SUPFAM" id="SSF48452">
    <property type="entry name" value="TPR-like"/>
    <property type="match status" value="2"/>
</dbReference>
<evidence type="ECO:0000313" key="7">
    <source>
        <dbReference type="Proteomes" id="UP000184031"/>
    </source>
</evidence>
<dbReference type="PANTHER" id="PTHR10098">
    <property type="entry name" value="RAPSYN-RELATED"/>
    <property type="match status" value="1"/>
</dbReference>
<keyword evidence="8" id="KW-1185">Reference proteome</keyword>
<dbReference type="EMBL" id="FRAT01000010">
    <property type="protein sequence ID" value="SHL44663.1"/>
    <property type="molecule type" value="Genomic_DNA"/>
</dbReference>
<keyword evidence="3" id="KW-0472">Membrane</keyword>
<feature type="domain" description="HTH luxR-type" evidence="4">
    <location>
        <begin position="527"/>
        <end position="584"/>
    </location>
</feature>
<keyword evidence="1" id="KW-0802">TPR repeat</keyword>
<dbReference type="STRING" id="1055723.SAMN05216293_3494"/>
<accession>A0A1M7APF3</accession>
<dbReference type="SMART" id="SM00028">
    <property type="entry name" value="TPR"/>
    <property type="match status" value="4"/>
</dbReference>
<dbReference type="PANTHER" id="PTHR10098:SF108">
    <property type="entry name" value="TETRATRICOPEPTIDE REPEAT PROTEIN 28"/>
    <property type="match status" value="1"/>
</dbReference>
<organism evidence="6 7">
    <name type="scientific">Flagellimonas taeanensis</name>
    <dbReference type="NCBI Taxonomy" id="1005926"/>
    <lineage>
        <taxon>Bacteria</taxon>
        <taxon>Pseudomonadati</taxon>
        <taxon>Bacteroidota</taxon>
        <taxon>Flavobacteriia</taxon>
        <taxon>Flavobacteriales</taxon>
        <taxon>Flavobacteriaceae</taxon>
        <taxon>Flagellimonas</taxon>
    </lineage>
</organism>
<keyword evidence="2" id="KW-0175">Coiled coil</keyword>
<protein>
    <recommendedName>
        <fullName evidence="4">HTH luxR-type domain-containing protein</fullName>
    </recommendedName>
</protein>
<evidence type="ECO:0000259" key="4">
    <source>
        <dbReference type="SMART" id="SM00421"/>
    </source>
</evidence>